<evidence type="ECO:0000313" key="1">
    <source>
        <dbReference type="EMBL" id="KAF9523197.1"/>
    </source>
</evidence>
<comment type="caution">
    <text evidence="1">The sequence shown here is derived from an EMBL/GenBank/DDBJ whole genome shotgun (WGS) entry which is preliminary data.</text>
</comment>
<sequence>MSDIELGLVFFIKDDDPLWEDELELFDIRKNFVSVYSPIYHGSSVFKAFAATVFDTWSDYLTCAFFSTTSAWIAVATISLCIAEEPLQAQGRPLMVGVHDRIVKPGSFPFSLNLTRFSTRLSSEITDPELPWFEYEGEAYQKTLIECHHSDYNFSDWRLDISEGDIYMLDASTDMLKNPPVDWDDAEWRENDGRL</sequence>
<protein>
    <submittedName>
        <fullName evidence="1">Uncharacterized protein</fullName>
    </submittedName>
</protein>
<keyword evidence="2" id="KW-1185">Reference proteome</keyword>
<accession>A0A9P6E629</accession>
<reference evidence="1" key="1">
    <citation type="submission" date="2020-11" db="EMBL/GenBank/DDBJ databases">
        <authorList>
            <consortium name="DOE Joint Genome Institute"/>
            <person name="Ahrendt S."/>
            <person name="Riley R."/>
            <person name="Andreopoulos W."/>
            <person name="Labutti K."/>
            <person name="Pangilinan J."/>
            <person name="Ruiz-Duenas F.J."/>
            <person name="Barrasa J.M."/>
            <person name="Sanchez-Garcia M."/>
            <person name="Camarero S."/>
            <person name="Miyauchi S."/>
            <person name="Serrano A."/>
            <person name="Linde D."/>
            <person name="Babiker R."/>
            <person name="Drula E."/>
            <person name="Ayuso-Fernandez I."/>
            <person name="Pacheco R."/>
            <person name="Padilla G."/>
            <person name="Ferreira P."/>
            <person name="Barriuso J."/>
            <person name="Kellner H."/>
            <person name="Castanera R."/>
            <person name="Alfaro M."/>
            <person name="Ramirez L."/>
            <person name="Pisabarro A.G."/>
            <person name="Kuo A."/>
            <person name="Tritt A."/>
            <person name="Lipzen A."/>
            <person name="He G."/>
            <person name="Yan M."/>
            <person name="Ng V."/>
            <person name="Cullen D."/>
            <person name="Martin F."/>
            <person name="Rosso M.-N."/>
            <person name="Henrissat B."/>
            <person name="Hibbett D."/>
            <person name="Martinez A.T."/>
            <person name="Grigoriev I.V."/>
        </authorList>
    </citation>
    <scope>NUCLEOTIDE SEQUENCE</scope>
    <source>
        <strain evidence="1">CBS 506.95</strain>
    </source>
</reference>
<evidence type="ECO:0000313" key="2">
    <source>
        <dbReference type="Proteomes" id="UP000807306"/>
    </source>
</evidence>
<dbReference type="EMBL" id="MU157923">
    <property type="protein sequence ID" value="KAF9523197.1"/>
    <property type="molecule type" value="Genomic_DNA"/>
</dbReference>
<name>A0A9P6E629_9AGAR</name>
<proteinExistence type="predicted"/>
<gene>
    <name evidence="1" type="ORF">CPB83DRAFT_899013</name>
</gene>
<dbReference type="Proteomes" id="UP000807306">
    <property type="component" value="Unassembled WGS sequence"/>
</dbReference>
<organism evidence="1 2">
    <name type="scientific">Crepidotus variabilis</name>
    <dbReference type="NCBI Taxonomy" id="179855"/>
    <lineage>
        <taxon>Eukaryota</taxon>
        <taxon>Fungi</taxon>
        <taxon>Dikarya</taxon>
        <taxon>Basidiomycota</taxon>
        <taxon>Agaricomycotina</taxon>
        <taxon>Agaricomycetes</taxon>
        <taxon>Agaricomycetidae</taxon>
        <taxon>Agaricales</taxon>
        <taxon>Agaricineae</taxon>
        <taxon>Crepidotaceae</taxon>
        <taxon>Crepidotus</taxon>
    </lineage>
</organism>
<dbReference type="AlphaFoldDB" id="A0A9P6E629"/>